<organism evidence="1 2">
    <name type="scientific">Petralouisia muris</name>
    <dbReference type="NCBI Taxonomy" id="3032872"/>
    <lineage>
        <taxon>Bacteria</taxon>
        <taxon>Bacillati</taxon>
        <taxon>Bacillota</taxon>
        <taxon>Clostridia</taxon>
        <taxon>Lachnospirales</taxon>
        <taxon>Lachnospiraceae</taxon>
        <taxon>Petralouisia</taxon>
    </lineage>
</organism>
<name>A0AC61RV15_9FIRM</name>
<gene>
    <name evidence="1" type="ORF">E5329_13110</name>
</gene>
<sequence length="685" mass="77295">MNARQGIKRINWFLAVIAVLSLIKICMVQGLVIYPIPAAACDDALMTDWALNIAGGKWTGPFNNYIFMKEVGFAIYLAVIHRLHLSYITGTSLLYIAGCMILLYGISHVVQKKWLLCVIYAVTLFHPIMTAVETGQRVYRNSFAVVLLLWLFGSLLNLYFEIREKSFGRNCIWALFAAVSLGCLWETKSDTIWILPFTVVIMAVAAGILVKNRKETRVFPKLILLCMPFLGILFFSKTIDLLNTITYGDTGIPYYGPAMGILTGIESENPIENVSLPRETLHRMYELSPTLASAKEEIEDAMNRYDKADTHPKDGNVEDGWIGWALLRGFDGAGCYKDCKTANEFYKKVYEELNEAVEQGKLRLVEQSFADSYHVADGKERKELLSAIGQCWQYVASHQYLFSNICSLMGDNIAGSQRFEILTRNNAYYGMFDTDYYCVGWVAFPQYDLNQLEVYIEDAEGNQFTQLKFKESRDVKEKYPNAEGAEKCRYIAEWNGNGKKVSDFFLAAYDKEQQVVKARITQTGLADVSEEECVGSVDGFFLQGDQQAIRREAKKASDRCNLVYNIYHFFGNILAWAGIAAYLVFTVLAVLEWKNRQYDSVNLWLIITGIGLSLLILFAGVAVTHLEKCPAISYMYLSAAYPLFNLAGMLSLTGCAASVTGLWNRRRKSVLGQRGIVNHQKVNRS</sequence>
<comment type="caution">
    <text evidence="1">The sequence shown here is derived from an EMBL/GenBank/DDBJ whole genome shotgun (WGS) entry which is preliminary data.</text>
</comment>
<proteinExistence type="predicted"/>
<evidence type="ECO:0000313" key="1">
    <source>
        <dbReference type="EMBL" id="TGY95778.1"/>
    </source>
</evidence>
<dbReference type="Proteomes" id="UP000304953">
    <property type="component" value="Unassembled WGS sequence"/>
</dbReference>
<keyword evidence="2" id="KW-1185">Reference proteome</keyword>
<evidence type="ECO:0000313" key="2">
    <source>
        <dbReference type="Proteomes" id="UP000304953"/>
    </source>
</evidence>
<accession>A0AC61RV15</accession>
<dbReference type="EMBL" id="SRYA01000024">
    <property type="protein sequence ID" value="TGY95778.1"/>
    <property type="molecule type" value="Genomic_DNA"/>
</dbReference>
<protein>
    <submittedName>
        <fullName evidence="1">Uncharacterized protein</fullName>
    </submittedName>
</protein>
<reference evidence="1" key="1">
    <citation type="submission" date="2019-04" db="EMBL/GenBank/DDBJ databases">
        <title>Microbes associate with the intestines of laboratory mice.</title>
        <authorList>
            <person name="Navarre W."/>
            <person name="Wong E."/>
            <person name="Huang K."/>
            <person name="Tropini C."/>
            <person name="Ng K."/>
            <person name="Yu B."/>
        </authorList>
    </citation>
    <scope>NUCLEOTIDE SEQUENCE</scope>
    <source>
        <strain evidence="1">NM01_1-7b</strain>
    </source>
</reference>